<dbReference type="GO" id="GO:0005737">
    <property type="term" value="C:cytoplasm"/>
    <property type="evidence" value="ECO:0007669"/>
    <property type="project" value="TreeGrafter"/>
</dbReference>
<dbReference type="GO" id="GO:0007165">
    <property type="term" value="P:signal transduction"/>
    <property type="evidence" value="ECO:0007669"/>
    <property type="project" value="TreeGrafter"/>
</dbReference>
<dbReference type="InterPro" id="IPR011993">
    <property type="entry name" value="PH-like_dom_sf"/>
</dbReference>
<evidence type="ECO:0000256" key="1">
    <source>
        <dbReference type="SAM" id="MobiDB-lite"/>
    </source>
</evidence>
<dbReference type="Pfam" id="PF00169">
    <property type="entry name" value="PH"/>
    <property type="match status" value="1"/>
</dbReference>
<feature type="region of interest" description="Disordered" evidence="1">
    <location>
        <begin position="275"/>
        <end position="475"/>
    </location>
</feature>
<feature type="compositionally biased region" description="Polar residues" evidence="1">
    <location>
        <begin position="420"/>
        <end position="435"/>
    </location>
</feature>
<feature type="compositionally biased region" description="Polar residues" evidence="1">
    <location>
        <begin position="403"/>
        <end position="412"/>
    </location>
</feature>
<dbReference type="PANTHER" id="PTHR45960">
    <property type="entry name" value="GRB2-ASSOCIATED-BINDING PROTEIN"/>
    <property type="match status" value="1"/>
</dbReference>
<dbReference type="InterPro" id="IPR001849">
    <property type="entry name" value="PH_domain"/>
</dbReference>
<evidence type="ECO:0000259" key="2">
    <source>
        <dbReference type="PROSITE" id="PS50003"/>
    </source>
</evidence>
<accession>A0A2R5L4S5</accession>
<reference evidence="3" key="1">
    <citation type="submission" date="2018-03" db="EMBL/GenBank/DDBJ databases">
        <title>The relapsing fever spirochete Borrelia turicatae persists in the highly oxidative environment of its soft-bodied tick vector.</title>
        <authorList>
            <person name="Bourret T.J."/>
            <person name="Boyle W.K."/>
            <person name="Valenzuela J.G."/>
            <person name="Oliveira F."/>
            <person name="Lopez J.E."/>
        </authorList>
    </citation>
    <scope>NUCLEOTIDE SEQUENCE</scope>
    <source>
        <strain evidence="3">Kansas strain/isolate</strain>
        <tissue evidence="3">Salivary glands</tissue>
    </source>
</reference>
<organism evidence="3">
    <name type="scientific">Ornithodoros turicata</name>
    <dbReference type="NCBI Taxonomy" id="34597"/>
    <lineage>
        <taxon>Eukaryota</taxon>
        <taxon>Metazoa</taxon>
        <taxon>Ecdysozoa</taxon>
        <taxon>Arthropoda</taxon>
        <taxon>Chelicerata</taxon>
        <taxon>Arachnida</taxon>
        <taxon>Acari</taxon>
        <taxon>Parasitiformes</taxon>
        <taxon>Ixodida</taxon>
        <taxon>Ixodoidea</taxon>
        <taxon>Argasidae</taxon>
        <taxon>Ornithodorinae</taxon>
        <taxon>Ornithodoros</taxon>
    </lineage>
</organism>
<feature type="domain" description="PH" evidence="2">
    <location>
        <begin position="2"/>
        <end position="110"/>
    </location>
</feature>
<dbReference type="GO" id="GO:0035591">
    <property type="term" value="F:signaling adaptor activity"/>
    <property type="evidence" value="ECO:0007669"/>
    <property type="project" value="TreeGrafter"/>
</dbReference>
<dbReference type="PROSITE" id="PS50003">
    <property type="entry name" value="PH_DOMAIN"/>
    <property type="match status" value="1"/>
</dbReference>
<dbReference type="AlphaFoldDB" id="A0A2R5L4S5"/>
<proteinExistence type="predicted"/>
<feature type="region of interest" description="Disordered" evidence="1">
    <location>
        <begin position="120"/>
        <end position="214"/>
    </location>
</feature>
<dbReference type="PANTHER" id="PTHR45960:SF2">
    <property type="entry name" value="PROTEIN DAUGHTER OF SEVENLESS"/>
    <property type="match status" value="1"/>
</dbReference>
<feature type="compositionally biased region" description="Basic and acidic residues" evidence="1">
    <location>
        <begin position="624"/>
        <end position="635"/>
    </location>
</feature>
<dbReference type="EMBL" id="GGLE01000388">
    <property type="protein sequence ID" value="MBY04514.1"/>
    <property type="molecule type" value="Transcribed_RNA"/>
</dbReference>
<dbReference type="InterPro" id="IPR046355">
    <property type="entry name" value="Gab1-4-like"/>
</dbReference>
<feature type="region of interest" description="Disordered" evidence="1">
    <location>
        <begin position="614"/>
        <end position="636"/>
    </location>
</feature>
<feature type="compositionally biased region" description="Low complexity" evidence="1">
    <location>
        <begin position="151"/>
        <end position="161"/>
    </location>
</feature>
<sequence>MEVVYEGWLVKSPPERRIRRAKWRRRWFVLRPSGDVPQQYVLEYYTDQSYKKLKGTIDLDQCDQVDAGLHVEDKSKYMFDIKTSKRTYYLVADSEEVMNKWVDCICSVCRLRMQVEDDVSSVPEEVTPSPAAEQPEQVPSEVQYVTVEQHSSSNGSPSSSTSKEDSNPYIPISECITGKPVGNGLNGDIALRIPPPRPPVTSQPLSSQAYDVPQPVGDRTSPDPVMDSLCRIPQAASQNSNKKADAILGAVPPPRVNWNTHPKHNSLNGQVLSYDQVPPARPVSGGGTDTTSAPPYDGDTLGRAGLKIKTRATVAPPRPPKTRNSAEECYDHAPPARPVETTEPSEQVDGESIPPRPPKPANIRNRPGNPHETYDVPPPPSATQSLQRQPQEGYDVPPPVPSYSHQRPSQESYDIPRPIEQTSLSNKVPNATVKASQDVYDIPKPAELPSPSHRQPFPQPPKQQLSDSMYDFPKVSSPEVLGTTIPAPGGQRPRMHSYCNAPTGMFSNRETIFNYEYRPSLCTSEPHVAVGDDAGVADVPPMSASYANLAPSPGTPNLTSVPPAINRGLKPRKASDSSAPTIFPLAPAPVARNRSLTSFTKTRLRNKGDTVVYPDEDSWSNASESRRNSANEEMSHSLQAIRYGTGKKKGEIQYLDLDLDAETGSAQSPRSPERAATSATVYRTVDFLKTKAFNRTRQNVEESYRTHKDGEPCK</sequence>
<protein>
    <submittedName>
        <fullName evidence="3">Putative pleckstrin similarity domain protein</fullName>
    </submittedName>
</protein>
<dbReference type="SMART" id="SM00233">
    <property type="entry name" value="PH"/>
    <property type="match status" value="1"/>
</dbReference>
<dbReference type="Gene3D" id="2.30.29.30">
    <property type="entry name" value="Pleckstrin-homology domain (PH domain)/Phosphotyrosine-binding domain (PTB)"/>
    <property type="match status" value="1"/>
</dbReference>
<name>A0A2R5L4S5_9ACAR</name>
<dbReference type="SUPFAM" id="SSF50729">
    <property type="entry name" value="PH domain-like"/>
    <property type="match status" value="1"/>
</dbReference>
<evidence type="ECO:0000313" key="3">
    <source>
        <dbReference type="EMBL" id="MBY04514.1"/>
    </source>
</evidence>